<protein>
    <recommendedName>
        <fullName evidence="3">ABC transporter permease</fullName>
    </recommendedName>
</protein>
<evidence type="ECO:0000313" key="2">
    <source>
        <dbReference type="EMBL" id="VAW28081.1"/>
    </source>
</evidence>
<accession>A0A3B0UAQ8</accession>
<sequence>MRTILFLLRKEFLQISRNKPILGMITVLPIIQLLLLVNAANFEIKNINF</sequence>
<name>A0A3B0UAQ8_9ZZZZ</name>
<keyword evidence="1" id="KW-1133">Transmembrane helix</keyword>
<gene>
    <name evidence="2" type="ORF">MNBD_BACTEROID06-931</name>
</gene>
<organism evidence="2">
    <name type="scientific">hydrothermal vent metagenome</name>
    <dbReference type="NCBI Taxonomy" id="652676"/>
    <lineage>
        <taxon>unclassified sequences</taxon>
        <taxon>metagenomes</taxon>
        <taxon>ecological metagenomes</taxon>
    </lineage>
</organism>
<keyword evidence="1" id="KW-0472">Membrane</keyword>
<proteinExistence type="predicted"/>
<evidence type="ECO:0008006" key="3">
    <source>
        <dbReference type="Google" id="ProtNLM"/>
    </source>
</evidence>
<keyword evidence="1" id="KW-0812">Transmembrane</keyword>
<reference evidence="2" key="1">
    <citation type="submission" date="2018-06" db="EMBL/GenBank/DDBJ databases">
        <authorList>
            <person name="Zhirakovskaya E."/>
        </authorList>
    </citation>
    <scope>NUCLEOTIDE SEQUENCE</scope>
</reference>
<dbReference type="AlphaFoldDB" id="A0A3B0UAQ8"/>
<dbReference type="EMBL" id="UOES01000345">
    <property type="protein sequence ID" value="VAW28081.1"/>
    <property type="molecule type" value="Genomic_DNA"/>
</dbReference>
<feature type="non-terminal residue" evidence="2">
    <location>
        <position position="49"/>
    </location>
</feature>
<evidence type="ECO:0000256" key="1">
    <source>
        <dbReference type="SAM" id="Phobius"/>
    </source>
</evidence>
<feature type="transmembrane region" description="Helical" evidence="1">
    <location>
        <begin position="21"/>
        <end position="40"/>
    </location>
</feature>